<dbReference type="Pfam" id="PF01044">
    <property type="entry name" value="Vinculin"/>
    <property type="match status" value="1"/>
</dbReference>
<evidence type="ECO:0000256" key="1">
    <source>
        <dbReference type="ARBA" id="ARBA00004496"/>
    </source>
</evidence>
<evidence type="ECO:0000256" key="4">
    <source>
        <dbReference type="SAM" id="MobiDB-lite"/>
    </source>
</evidence>
<comment type="subcellular location">
    <subcellularLocation>
        <location evidence="1">Cytoplasm</location>
    </subcellularLocation>
</comment>
<dbReference type="GO" id="GO:0016342">
    <property type="term" value="C:catenin complex"/>
    <property type="evidence" value="ECO:0007669"/>
    <property type="project" value="TreeGrafter"/>
</dbReference>
<dbReference type="InterPro" id="IPR006077">
    <property type="entry name" value="Vinculin/catenin"/>
</dbReference>
<proteinExistence type="inferred from homology"/>
<gene>
    <name evidence="5" type="primary">Ctnna1_0</name>
    <name evidence="5" type="ORF">PITSOR_R12033</name>
</gene>
<dbReference type="GO" id="GO:0051015">
    <property type="term" value="F:actin filament binding"/>
    <property type="evidence" value="ECO:0007669"/>
    <property type="project" value="InterPro"/>
</dbReference>
<organism evidence="5 6">
    <name type="scientific">Pitta sordida</name>
    <name type="common">Hooded pitta</name>
    <dbReference type="NCBI Taxonomy" id="9163"/>
    <lineage>
        <taxon>Eukaryota</taxon>
        <taxon>Metazoa</taxon>
        <taxon>Chordata</taxon>
        <taxon>Craniata</taxon>
        <taxon>Vertebrata</taxon>
        <taxon>Euteleostomi</taxon>
        <taxon>Archelosauria</taxon>
        <taxon>Archosauria</taxon>
        <taxon>Dinosauria</taxon>
        <taxon>Saurischia</taxon>
        <taxon>Theropoda</taxon>
        <taxon>Coelurosauria</taxon>
        <taxon>Aves</taxon>
        <taxon>Neognathae</taxon>
        <taxon>Neoaves</taxon>
        <taxon>Telluraves</taxon>
        <taxon>Australaves</taxon>
        <taxon>Passeriformes</taxon>
        <taxon>Pittidae</taxon>
        <taxon>Pitta</taxon>
    </lineage>
</organism>
<dbReference type="Gene3D" id="1.20.120.810">
    <property type="entry name" value="Vinculin, Vh2 four-helix bundle"/>
    <property type="match status" value="1"/>
</dbReference>
<protein>
    <submittedName>
        <fullName evidence="5">CTNA1 protein</fullName>
    </submittedName>
</protein>
<dbReference type="GO" id="GO:0005737">
    <property type="term" value="C:cytoplasm"/>
    <property type="evidence" value="ECO:0007669"/>
    <property type="project" value="UniProtKB-SubCell"/>
</dbReference>
<feature type="compositionally biased region" description="Polar residues" evidence="4">
    <location>
        <begin position="1006"/>
        <end position="1017"/>
    </location>
</feature>
<reference evidence="5" key="1">
    <citation type="submission" date="2019-10" db="EMBL/GenBank/DDBJ databases">
        <title>Bird 10,000 Genomes (B10K) Project - Family phase.</title>
        <authorList>
            <person name="Zhang G."/>
        </authorList>
    </citation>
    <scope>NUCLEOTIDE SEQUENCE</scope>
    <source>
        <strain evidence="5">B10K-DU-002-53</strain>
        <tissue evidence="5">Muscle</tissue>
    </source>
</reference>
<keyword evidence="3" id="KW-0963">Cytoplasm</keyword>
<feature type="non-terminal residue" evidence="5">
    <location>
        <position position="1"/>
    </location>
</feature>
<dbReference type="EMBL" id="WEKX01001530">
    <property type="protein sequence ID" value="NWI85051.1"/>
    <property type="molecule type" value="Genomic_DNA"/>
</dbReference>
<keyword evidence="6" id="KW-1185">Reference proteome</keyword>
<dbReference type="PANTHER" id="PTHR18914:SF30">
    <property type="entry name" value="VINCULIN_ALPHA-CATENIN FAMILY MEMBER 1"/>
    <property type="match status" value="1"/>
</dbReference>
<evidence type="ECO:0000313" key="5">
    <source>
        <dbReference type="EMBL" id="NWI85051.1"/>
    </source>
</evidence>
<accession>A0A851ER35</accession>
<dbReference type="Proteomes" id="UP000633448">
    <property type="component" value="Unassembled WGS sequence"/>
</dbReference>
<feature type="region of interest" description="Disordered" evidence="4">
    <location>
        <begin position="1006"/>
        <end position="1047"/>
    </location>
</feature>
<dbReference type="GO" id="GO:0098609">
    <property type="term" value="P:cell-cell adhesion"/>
    <property type="evidence" value="ECO:0007669"/>
    <property type="project" value="TreeGrafter"/>
</dbReference>
<dbReference type="GO" id="GO:0005912">
    <property type="term" value="C:adherens junction"/>
    <property type="evidence" value="ECO:0007669"/>
    <property type="project" value="TreeGrafter"/>
</dbReference>
<evidence type="ECO:0000256" key="2">
    <source>
        <dbReference type="ARBA" id="ARBA00008376"/>
    </source>
</evidence>
<dbReference type="SUPFAM" id="SSF47220">
    <property type="entry name" value="alpha-catenin/vinculin-like"/>
    <property type="match status" value="2"/>
</dbReference>
<evidence type="ECO:0000313" key="6">
    <source>
        <dbReference type="Proteomes" id="UP000633448"/>
    </source>
</evidence>
<feature type="non-terminal residue" evidence="5">
    <location>
        <position position="1047"/>
    </location>
</feature>
<feature type="compositionally biased region" description="Basic and acidic residues" evidence="4">
    <location>
        <begin position="1038"/>
        <end position="1047"/>
    </location>
</feature>
<dbReference type="AlphaFoldDB" id="A0A851ER35"/>
<evidence type="ECO:0000256" key="3">
    <source>
        <dbReference type="ARBA" id="ARBA00022490"/>
    </source>
</evidence>
<dbReference type="PANTHER" id="PTHR18914">
    <property type="entry name" value="ALPHA CATENIN"/>
    <property type="match status" value="1"/>
</dbReference>
<sequence length="1047" mass="115729">QAASRLLDCLCMLQDARDTPGLLAAFQAFSKATLLLSHLTAKHLQELGDCPGRSNLAQTLQVLHKCIPLLHTAIKHSRDLQANDTFHLIERTVRELISLLMEPQDRSGIFSQQVNRLLDLLSQPDPLRLSEGGFSSHVEAVVLHGMLLADSSRLDVQLELVESCWVLLQLRKSICGHISRLEGQPGQSQGAHGLEQECHRMREELENLDQAVLRATLCQVIDGFFEEKEPLRELVEGARGLASSGCFPAGPGGVLRKLQPLIAAFFTQAQQMLRAADLVLGRCTKLQTAREIREWVEHLRGLLGSVPSLLLEMSRNTMEQLQTLCHTWDRATDSLLHCFEETVSMREFLELSVQEMAKHRERCDAALRHRDPKGFSWHAARLTGWARWVVGATTRHVDRATDPIFRNGLLVWVEQLADSILELRAAPALCPEQLPCLQTRDAFSQAVSFLMDAALRVQAGLDGSNHPDILSPLRERVRSTKVAKGLELSPSHTGTRSSVDEAVFQGDIPSHPSSPASNLHLDVPWKKDTHPTVTALLAASRARDMAAVRAAGSALLELSDSCVDAVREALPVAEYPQLQVLRQHQDITALTPQIISLAMKMAPNQLHAPGRLLHMALRLSGRIQETQECLAVVAGSWNCFSQQVLGFILSGDFQRGKQALDEAMLGLAGTVQLAGDIASIACSKENSSPSSVWENFLQVQAKFSCAQLNTKSFLEKAASFRGSCEMEKAILELHSVRWAVGMCVLLHTMDQFMGRDVLFLRELSSAVRNKAGSRSLLAAVAENSLRLQESARLSYLSSSGDRGGREILSLREEIQVLMEALLDVSNMLLVSPVPSASLSIRFELLQRDVALRAKALLLHLERVNMEQLQVIQAVVGVGEALSGLSQEKKERSRETFEEKASRLMADVQWVRNTLRDAPEAGVQLPSWANLVSMAEHLLILTADAVSSARRSFQSHRDTGDPHLDSMVWYWSAKAHYLITQLQATHGISTDILQRIMECLQRDQAFPEQSNGTAQLSSAPEPMEAVGTRPHRSGAVNRQRQEAGELVQ</sequence>
<dbReference type="InterPro" id="IPR036723">
    <property type="entry name" value="Alpha-catenin/vinculin-like_sf"/>
</dbReference>
<dbReference type="Gene3D" id="1.20.120.230">
    <property type="entry name" value="Alpha-catenin/vinculin-like"/>
    <property type="match status" value="2"/>
</dbReference>
<name>A0A851ER35_PITSO</name>
<comment type="caution">
    <text evidence="5">The sequence shown here is derived from an EMBL/GenBank/DDBJ whole genome shotgun (WGS) entry which is preliminary data.</text>
</comment>
<dbReference type="GO" id="GO:0008013">
    <property type="term" value="F:beta-catenin binding"/>
    <property type="evidence" value="ECO:0007669"/>
    <property type="project" value="TreeGrafter"/>
</dbReference>
<dbReference type="OrthoDB" id="29742at2759"/>
<comment type="similarity">
    <text evidence="2">Belongs to the vinculin/alpha-catenin family.</text>
</comment>
<dbReference type="GO" id="GO:0016477">
    <property type="term" value="P:cell migration"/>
    <property type="evidence" value="ECO:0007669"/>
    <property type="project" value="TreeGrafter"/>
</dbReference>